<protein>
    <submittedName>
        <fullName evidence="2">Uncharacterized protein</fullName>
    </submittedName>
</protein>
<keyword evidence="1" id="KW-0472">Membrane</keyword>
<feature type="transmembrane region" description="Helical" evidence="1">
    <location>
        <begin position="126"/>
        <end position="145"/>
    </location>
</feature>
<proteinExistence type="predicted"/>
<feature type="transmembrane region" description="Helical" evidence="1">
    <location>
        <begin position="32"/>
        <end position="55"/>
    </location>
</feature>
<feature type="transmembrane region" description="Helical" evidence="1">
    <location>
        <begin position="100"/>
        <end position="120"/>
    </location>
</feature>
<name>A0A7Z0ETW2_9ACTN</name>
<dbReference type="EMBL" id="JACCFS010000001">
    <property type="protein sequence ID" value="NYJ38109.1"/>
    <property type="molecule type" value="Genomic_DNA"/>
</dbReference>
<evidence type="ECO:0000313" key="2">
    <source>
        <dbReference type="EMBL" id="NYJ38109.1"/>
    </source>
</evidence>
<reference evidence="2 3" key="1">
    <citation type="submission" date="2020-07" db="EMBL/GenBank/DDBJ databases">
        <title>Sequencing the genomes of 1000 actinobacteria strains.</title>
        <authorList>
            <person name="Klenk H.-P."/>
        </authorList>
    </citation>
    <scope>NUCLEOTIDE SEQUENCE [LARGE SCALE GENOMIC DNA]</scope>
    <source>
        <strain evidence="2 3">DSM 44442</strain>
    </source>
</reference>
<gene>
    <name evidence="2" type="ORF">HNR10_005990</name>
</gene>
<dbReference type="Proteomes" id="UP000572051">
    <property type="component" value="Unassembled WGS sequence"/>
</dbReference>
<sequence length="161" mass="17253">MTIEESTMADHPDLEQVAEARRRLAAHTELPLAYWILFAAASVLIAGLPIWTSLLPGSGHYLQWALVGVVLVSVVYAVVQRRRSGVYLPRRVTSYPGARLLWISTLAATGAGYLGISALVDRGLTGLALAALVPVAAVMLVGHVLTRSAMRRSIQDGRATP</sequence>
<comment type="caution">
    <text evidence="2">The sequence shown here is derived from an EMBL/GenBank/DDBJ whole genome shotgun (WGS) entry which is preliminary data.</text>
</comment>
<feature type="transmembrane region" description="Helical" evidence="1">
    <location>
        <begin position="61"/>
        <end position="79"/>
    </location>
</feature>
<accession>A0A7Z0ETW2</accession>
<dbReference type="RefSeq" id="WP_246406477.1">
    <property type="nucleotide sequence ID" value="NZ_JACCFS010000001.1"/>
</dbReference>
<evidence type="ECO:0000313" key="3">
    <source>
        <dbReference type="Proteomes" id="UP000572051"/>
    </source>
</evidence>
<keyword evidence="3" id="KW-1185">Reference proteome</keyword>
<keyword evidence="1" id="KW-1133">Transmembrane helix</keyword>
<organism evidence="2 3">
    <name type="scientific">Nocardiopsis aegyptia</name>
    <dbReference type="NCBI Taxonomy" id="220378"/>
    <lineage>
        <taxon>Bacteria</taxon>
        <taxon>Bacillati</taxon>
        <taxon>Actinomycetota</taxon>
        <taxon>Actinomycetes</taxon>
        <taxon>Streptosporangiales</taxon>
        <taxon>Nocardiopsidaceae</taxon>
        <taxon>Nocardiopsis</taxon>
    </lineage>
</organism>
<evidence type="ECO:0000256" key="1">
    <source>
        <dbReference type="SAM" id="Phobius"/>
    </source>
</evidence>
<keyword evidence="1" id="KW-0812">Transmembrane</keyword>
<dbReference type="AlphaFoldDB" id="A0A7Z0ETW2"/>